<evidence type="ECO:0000313" key="1">
    <source>
        <dbReference type="EMBL" id="KAI8652498.1"/>
    </source>
</evidence>
<evidence type="ECO:0000313" key="2">
    <source>
        <dbReference type="Proteomes" id="UP001065298"/>
    </source>
</evidence>
<protein>
    <submittedName>
        <fullName evidence="1">Uncharacterized protein</fullName>
    </submittedName>
</protein>
<sequence length="389" mass="42663">MSDTVYMMPPPEGEDRWAAGSMAPAQVVIGAVLFAFGSVIYGLRIYTRVGIMNNALRLDDYLTGAALFSCWMFYACTMGMVAQGGCGINFWQVSQAKYQILLKWTIPVNIFYMLSSDLAKISIVQVLAGLFITYAVVYAMISLFGCQPIKASWDLVAMATGKCVDKFGFFLAASVANVVMDLVILLLPLRIVIPLQIPRRQKLSLLLLFTTGGFVIIVAIYNCVLTIKLFSSANYTWGLAYELCWMYAELTGCIICASASSLKPFFKKCIPGIFSSLGASYGGPSHNTTKGSHAIRSRRQLSRRQSNAIELESGDDSESGRKIGDDDEAKLWPRPAAEDGGHTVQVSAPRQPFPSSYNPKVRTHSYSQEDAAKGINIVSTTEVQYSSRQ</sequence>
<reference evidence="1" key="1">
    <citation type="submission" date="2022-06" db="EMBL/GenBank/DDBJ databases">
        <title>Fusarium solani species complex genomes reveal bases of compartmentalisation and animal pathogenesis.</title>
        <authorList>
            <person name="Tsai I.J."/>
        </authorList>
    </citation>
    <scope>NUCLEOTIDE SEQUENCE</scope>
    <source>
        <strain evidence="1">Fu6.1</strain>
    </source>
</reference>
<organism evidence="1 2">
    <name type="scientific">Fusarium keratoplasticum</name>
    <dbReference type="NCBI Taxonomy" id="1328300"/>
    <lineage>
        <taxon>Eukaryota</taxon>
        <taxon>Fungi</taxon>
        <taxon>Dikarya</taxon>
        <taxon>Ascomycota</taxon>
        <taxon>Pezizomycotina</taxon>
        <taxon>Sordariomycetes</taxon>
        <taxon>Hypocreomycetidae</taxon>
        <taxon>Hypocreales</taxon>
        <taxon>Nectriaceae</taxon>
        <taxon>Fusarium</taxon>
        <taxon>Fusarium solani species complex</taxon>
    </lineage>
</organism>
<accession>A0ACC0QER5</accession>
<proteinExistence type="predicted"/>
<gene>
    <name evidence="1" type="ORF">NCS57_01313900</name>
</gene>
<comment type="caution">
    <text evidence="1">The sequence shown here is derived from an EMBL/GenBank/DDBJ whole genome shotgun (WGS) entry which is preliminary data.</text>
</comment>
<name>A0ACC0QER5_9HYPO</name>
<dbReference type="EMBL" id="CM046513">
    <property type="protein sequence ID" value="KAI8652498.1"/>
    <property type="molecule type" value="Genomic_DNA"/>
</dbReference>
<dbReference type="Proteomes" id="UP001065298">
    <property type="component" value="Chromosome 11"/>
</dbReference>
<keyword evidence="2" id="KW-1185">Reference proteome</keyword>